<evidence type="ECO:0008006" key="9">
    <source>
        <dbReference type="Google" id="ProtNLM"/>
    </source>
</evidence>
<comment type="caution">
    <text evidence="7">The sequence shown here is derived from an EMBL/GenBank/DDBJ whole genome shotgun (WGS) entry which is preliminary data.</text>
</comment>
<protein>
    <recommendedName>
        <fullName evidence="9">RNA helicase</fullName>
    </recommendedName>
</protein>
<dbReference type="PANTHER" id="PTHR15837:SF0">
    <property type="entry name" value="RAN GUANINE NUCLEOTIDE RELEASE FACTOR"/>
    <property type="match status" value="1"/>
</dbReference>
<feature type="compositionally biased region" description="Basic and acidic residues" evidence="4">
    <location>
        <begin position="275"/>
        <end position="302"/>
    </location>
</feature>
<evidence type="ECO:0000259" key="6">
    <source>
        <dbReference type="Pfam" id="PF18147"/>
    </source>
</evidence>
<dbReference type="SUPFAM" id="SSF55724">
    <property type="entry name" value="Mog1p/PsbP-like"/>
    <property type="match status" value="1"/>
</dbReference>
<dbReference type="GO" id="GO:0006606">
    <property type="term" value="P:protein import into nucleus"/>
    <property type="evidence" value="ECO:0007669"/>
    <property type="project" value="TreeGrafter"/>
</dbReference>
<evidence type="ECO:0000259" key="5">
    <source>
        <dbReference type="Pfam" id="PF12513"/>
    </source>
</evidence>
<accession>A0AAV5CVQ0</accession>
<dbReference type="GO" id="GO:0005085">
    <property type="term" value="F:guanyl-nucleotide exchange factor activity"/>
    <property type="evidence" value="ECO:0007669"/>
    <property type="project" value="TreeGrafter"/>
</dbReference>
<feature type="domain" description="ATP-dependent RNA helicase SUV3 C-terminal" evidence="5">
    <location>
        <begin position="210"/>
        <end position="257"/>
    </location>
</feature>
<evidence type="ECO:0000313" key="7">
    <source>
        <dbReference type="EMBL" id="GJN02699.1"/>
    </source>
</evidence>
<dbReference type="GO" id="GO:0031267">
    <property type="term" value="F:small GTPase binding"/>
    <property type="evidence" value="ECO:0007669"/>
    <property type="project" value="TreeGrafter"/>
</dbReference>
<dbReference type="Gene3D" id="1.20.272.40">
    <property type="match status" value="1"/>
</dbReference>
<evidence type="ECO:0000256" key="3">
    <source>
        <dbReference type="ARBA" id="ARBA00022927"/>
    </source>
</evidence>
<sequence>MAAETCAPRPLFGGAISTTFPVPSGSSDIRQVPDHQEVFVDPARDESLIFELLDLKGEVDDTGSALWFLRDIAKRAGRWPCYLCSSSNSSVVEHSGTLELYLVCASEKALLWLELQLGSCFWINFRDNCRIDKTYFMCQQDSIKKVANMLERVQGLSLKDRYNFCFAPVNIRDPKAMYHLLRFATHYSQSRRVSIAMGVPRGSAKNDTELLDLETKHQVLSMYLWLSHHFEEDNFPHVQKAEEMATNIADLLGKSLAKVCWKPESRQQVRQRQQNGDKDKIDGEHTSSDGADGSRDGFERPRSLAKTFLR</sequence>
<dbReference type="InterPro" id="IPR016123">
    <property type="entry name" value="Mog1/PsbP_a/b/a-sand"/>
</dbReference>
<evidence type="ECO:0000256" key="1">
    <source>
        <dbReference type="ARBA" id="ARBA00010307"/>
    </source>
</evidence>
<dbReference type="GO" id="GO:0005634">
    <property type="term" value="C:nucleus"/>
    <property type="evidence" value="ECO:0007669"/>
    <property type="project" value="TreeGrafter"/>
</dbReference>
<dbReference type="Pfam" id="PF12513">
    <property type="entry name" value="SUV3_C"/>
    <property type="match status" value="1"/>
</dbReference>
<dbReference type="InterPro" id="IPR022192">
    <property type="entry name" value="SUV3_C"/>
</dbReference>
<proteinExistence type="inferred from homology"/>
<dbReference type="AlphaFoldDB" id="A0AAV5CVQ0"/>
<name>A0AAV5CVQ0_ELECO</name>
<dbReference type="InterPro" id="IPR007681">
    <property type="entry name" value="Mog1"/>
</dbReference>
<dbReference type="EMBL" id="BQKI01000009">
    <property type="protein sequence ID" value="GJN02699.1"/>
    <property type="molecule type" value="Genomic_DNA"/>
</dbReference>
<feature type="domain" description="Suv3 C-terminal" evidence="6">
    <location>
        <begin position="146"/>
        <end position="188"/>
    </location>
</feature>
<organism evidence="7 8">
    <name type="scientific">Eleusine coracana subsp. coracana</name>
    <dbReference type="NCBI Taxonomy" id="191504"/>
    <lineage>
        <taxon>Eukaryota</taxon>
        <taxon>Viridiplantae</taxon>
        <taxon>Streptophyta</taxon>
        <taxon>Embryophyta</taxon>
        <taxon>Tracheophyta</taxon>
        <taxon>Spermatophyta</taxon>
        <taxon>Magnoliopsida</taxon>
        <taxon>Liliopsida</taxon>
        <taxon>Poales</taxon>
        <taxon>Poaceae</taxon>
        <taxon>PACMAD clade</taxon>
        <taxon>Chloridoideae</taxon>
        <taxon>Cynodonteae</taxon>
        <taxon>Eleusininae</taxon>
        <taxon>Eleusine</taxon>
    </lineage>
</organism>
<dbReference type="InterPro" id="IPR041082">
    <property type="entry name" value="Suv3_C_1"/>
</dbReference>
<evidence type="ECO:0000313" key="8">
    <source>
        <dbReference type="Proteomes" id="UP001054889"/>
    </source>
</evidence>
<feature type="region of interest" description="Disordered" evidence="4">
    <location>
        <begin position="264"/>
        <end position="310"/>
    </location>
</feature>
<dbReference type="PANTHER" id="PTHR15837">
    <property type="entry name" value="RAN GUANINE NUCLEOTIDE RELEASE FACTOR"/>
    <property type="match status" value="1"/>
</dbReference>
<dbReference type="FunFam" id="1.20.58.1080:FF:000002">
    <property type="entry name" value="DExH-box ATP-dependent RNA helicase DExH18 mitochondrial"/>
    <property type="match status" value="1"/>
</dbReference>
<dbReference type="Pfam" id="PF04603">
    <property type="entry name" value="Mog1"/>
    <property type="match status" value="1"/>
</dbReference>
<gene>
    <name evidence="7" type="primary">ga20077</name>
    <name evidence="7" type="ORF">PR202_ga20077</name>
</gene>
<evidence type="ECO:0000256" key="2">
    <source>
        <dbReference type="ARBA" id="ARBA00022448"/>
    </source>
</evidence>
<reference evidence="7" key="1">
    <citation type="journal article" date="2018" name="DNA Res.">
        <title>Multiple hybrid de novo genome assembly of finger millet, an orphan allotetraploid crop.</title>
        <authorList>
            <person name="Hatakeyama M."/>
            <person name="Aluri S."/>
            <person name="Balachadran M.T."/>
            <person name="Sivarajan S.R."/>
            <person name="Patrignani A."/>
            <person name="Gruter S."/>
            <person name="Poveda L."/>
            <person name="Shimizu-Inatsugi R."/>
            <person name="Baeten J."/>
            <person name="Francoijs K.J."/>
            <person name="Nataraja K.N."/>
            <person name="Reddy Y.A.N."/>
            <person name="Phadnis S."/>
            <person name="Ravikumar R.L."/>
            <person name="Schlapbach R."/>
            <person name="Sreeman S.M."/>
            <person name="Shimizu K.K."/>
        </authorList>
    </citation>
    <scope>NUCLEOTIDE SEQUENCE</scope>
</reference>
<keyword evidence="3" id="KW-0653">Protein transport</keyword>
<reference evidence="7" key="2">
    <citation type="submission" date="2021-12" db="EMBL/GenBank/DDBJ databases">
        <title>Resequencing data analysis of finger millet.</title>
        <authorList>
            <person name="Hatakeyama M."/>
            <person name="Aluri S."/>
            <person name="Balachadran M.T."/>
            <person name="Sivarajan S.R."/>
            <person name="Poveda L."/>
            <person name="Shimizu-Inatsugi R."/>
            <person name="Schlapbach R."/>
            <person name="Sreeman S.M."/>
            <person name="Shimizu K.K."/>
        </authorList>
    </citation>
    <scope>NUCLEOTIDE SEQUENCE</scope>
</reference>
<dbReference type="Proteomes" id="UP001054889">
    <property type="component" value="Unassembled WGS sequence"/>
</dbReference>
<comment type="similarity">
    <text evidence="1">Belongs to the MOG1 family.</text>
</comment>
<dbReference type="Pfam" id="PF18147">
    <property type="entry name" value="Suv3_C_1"/>
    <property type="match status" value="1"/>
</dbReference>
<keyword evidence="2" id="KW-0813">Transport</keyword>
<dbReference type="Gene3D" id="1.20.58.1080">
    <property type="match status" value="1"/>
</dbReference>
<keyword evidence="8" id="KW-1185">Reference proteome</keyword>
<evidence type="ECO:0000256" key="4">
    <source>
        <dbReference type="SAM" id="MobiDB-lite"/>
    </source>
</evidence>